<organism evidence="2 3">
    <name type="scientific">Polarella glacialis</name>
    <name type="common">Dinoflagellate</name>
    <dbReference type="NCBI Taxonomy" id="89957"/>
    <lineage>
        <taxon>Eukaryota</taxon>
        <taxon>Sar</taxon>
        <taxon>Alveolata</taxon>
        <taxon>Dinophyceae</taxon>
        <taxon>Suessiales</taxon>
        <taxon>Suessiaceae</taxon>
        <taxon>Polarella</taxon>
    </lineage>
</organism>
<evidence type="ECO:0000259" key="1">
    <source>
        <dbReference type="PROSITE" id="PS51203"/>
    </source>
</evidence>
<dbReference type="AlphaFoldDB" id="A0A813KXM9"/>
<feature type="non-terminal residue" evidence="2">
    <location>
        <position position="1"/>
    </location>
</feature>
<comment type="caution">
    <text evidence="2">The sequence shown here is derived from an EMBL/GenBank/DDBJ whole genome shotgun (WGS) entry which is preliminary data.</text>
</comment>
<feature type="domain" description="CS" evidence="1">
    <location>
        <begin position="9"/>
        <end position="109"/>
    </location>
</feature>
<dbReference type="Proteomes" id="UP000626109">
    <property type="component" value="Unassembled WGS sequence"/>
</dbReference>
<dbReference type="SUPFAM" id="SSF49764">
    <property type="entry name" value="HSP20-like chaperones"/>
    <property type="match status" value="1"/>
</dbReference>
<evidence type="ECO:0000313" key="2">
    <source>
        <dbReference type="EMBL" id="CAE8711787.1"/>
    </source>
</evidence>
<evidence type="ECO:0000313" key="3">
    <source>
        <dbReference type="Proteomes" id="UP000626109"/>
    </source>
</evidence>
<protein>
    <recommendedName>
        <fullName evidence="1">CS domain-containing protein</fullName>
    </recommendedName>
</protein>
<dbReference type="PROSITE" id="PS51203">
    <property type="entry name" value="CS"/>
    <property type="match status" value="1"/>
</dbReference>
<proteinExistence type="predicted"/>
<accession>A0A813KXM9</accession>
<name>A0A813KXM9_POLGL</name>
<dbReference type="EMBL" id="CAJNNW010032216">
    <property type="protein sequence ID" value="CAE8711787.1"/>
    <property type="molecule type" value="Genomic_DNA"/>
</dbReference>
<dbReference type="InterPro" id="IPR007052">
    <property type="entry name" value="CS_dom"/>
</dbReference>
<dbReference type="Pfam" id="PF04969">
    <property type="entry name" value="CS"/>
    <property type="match status" value="1"/>
</dbReference>
<dbReference type="Gene3D" id="2.60.40.790">
    <property type="match status" value="1"/>
</dbReference>
<gene>
    <name evidence="2" type="ORF">PGLA2088_LOCUS36670</name>
</gene>
<dbReference type="InterPro" id="IPR008978">
    <property type="entry name" value="HSP20-like_chaperone"/>
</dbReference>
<reference evidence="2" key="1">
    <citation type="submission" date="2021-02" db="EMBL/GenBank/DDBJ databases">
        <authorList>
            <person name="Dougan E. K."/>
            <person name="Rhodes N."/>
            <person name="Thang M."/>
            <person name="Chan C."/>
        </authorList>
    </citation>
    <scope>NUCLEOTIDE SEQUENCE</scope>
</reference>
<sequence>EDVCLRPERPILNYAWGDEAEVVKIYISQDSEPDAVAAARAGKSGEAEVRWKPRSLKLRIHGEKLDFVLDLDPIYYEIVPEESKFRVSENKRVTLTLKKKESFTWLKLLKPES</sequence>